<dbReference type="InterPro" id="IPR046450">
    <property type="entry name" value="PA_dom_sf"/>
</dbReference>
<dbReference type="SUPFAM" id="SSF52025">
    <property type="entry name" value="PA domain"/>
    <property type="match status" value="1"/>
</dbReference>
<evidence type="ECO:0000313" key="3">
    <source>
        <dbReference type="Proteomes" id="UP000694412"/>
    </source>
</evidence>
<feature type="compositionally biased region" description="Acidic residues" evidence="1">
    <location>
        <begin position="52"/>
        <end position="64"/>
    </location>
</feature>
<feature type="region of interest" description="Disordered" evidence="1">
    <location>
        <begin position="1"/>
        <end position="96"/>
    </location>
</feature>
<evidence type="ECO:0000313" key="2">
    <source>
        <dbReference type="Ensembl" id="ENSCJPP00005002124.1"/>
    </source>
</evidence>
<proteinExistence type="predicted"/>
<feature type="compositionally biased region" description="Basic and acidic residues" evidence="1">
    <location>
        <begin position="113"/>
        <end position="124"/>
    </location>
</feature>
<dbReference type="GO" id="GO:0009897">
    <property type="term" value="C:external side of plasma membrane"/>
    <property type="evidence" value="ECO:0007669"/>
    <property type="project" value="TreeGrafter"/>
</dbReference>
<dbReference type="GeneTree" id="ENSGT01110000271693"/>
<organism evidence="2 3">
    <name type="scientific">Coturnix japonica</name>
    <name type="common">Japanese quail</name>
    <name type="synonym">Coturnix coturnix japonica</name>
    <dbReference type="NCBI Taxonomy" id="93934"/>
    <lineage>
        <taxon>Eukaryota</taxon>
        <taxon>Metazoa</taxon>
        <taxon>Chordata</taxon>
        <taxon>Craniata</taxon>
        <taxon>Vertebrata</taxon>
        <taxon>Euteleostomi</taxon>
        <taxon>Archelosauria</taxon>
        <taxon>Archosauria</taxon>
        <taxon>Dinosauria</taxon>
        <taxon>Saurischia</taxon>
        <taxon>Theropoda</taxon>
        <taxon>Coelurosauria</taxon>
        <taxon>Aves</taxon>
        <taxon>Neognathae</taxon>
        <taxon>Galloanserae</taxon>
        <taxon>Galliformes</taxon>
        <taxon>Phasianidae</taxon>
        <taxon>Perdicinae</taxon>
        <taxon>Coturnix</taxon>
    </lineage>
</organism>
<sequence>METLRRCIHRQVTTPCPPPRPLWFLPPPHGNTLSQPPPSVGVVAYSRHRDPEEEEEEEEEEGEGGDGGAGPLVLLPPPPPRPRPRLKPRPQPRPCLHPLVTLALGSASAFLLGKDRPRPPERPRPLSRPRPQPLIDHAPDHAILWGGPHNSVLGVSVSPNAQGLGLGYTAHGTVLISSPLDPIRGPPPSLVWVDAEGRELERLHLDPDAFCPWSPAGNVTGGLVYGHYGRPQDLELLRARGVTLGGHILLLRMGKGTPAAKVRRRGPGGVLGGLWGPLLHSVIESALRQVSAPPNMAALLPPPTWRHCCPPPTWRHCCPPPNMAALLPPPHHVAPPIKGGQPQ</sequence>
<dbReference type="Proteomes" id="UP000694412">
    <property type="component" value="Unassembled WGS sequence"/>
</dbReference>
<dbReference type="PANTHER" id="PTHR10404">
    <property type="entry name" value="N-ACETYLATED-ALPHA-LINKED ACIDIC DIPEPTIDASE"/>
    <property type="match status" value="1"/>
</dbReference>
<dbReference type="Gene3D" id="3.50.30.30">
    <property type="match status" value="1"/>
</dbReference>
<feature type="compositionally biased region" description="Pro residues" evidence="1">
    <location>
        <begin position="15"/>
        <end position="39"/>
    </location>
</feature>
<evidence type="ECO:0000256" key="1">
    <source>
        <dbReference type="SAM" id="MobiDB-lite"/>
    </source>
</evidence>
<keyword evidence="3" id="KW-1185">Reference proteome</keyword>
<protein>
    <submittedName>
        <fullName evidence="2">Uncharacterized protein</fullName>
    </submittedName>
</protein>
<reference evidence="2" key="2">
    <citation type="submission" date="2025-09" db="UniProtKB">
        <authorList>
            <consortium name="Ensembl"/>
        </authorList>
    </citation>
    <scope>IDENTIFICATION</scope>
</reference>
<dbReference type="PANTHER" id="PTHR10404:SF33">
    <property type="entry name" value="TRANSFERRIN RECEPTOR PROTEIN 2"/>
    <property type="match status" value="1"/>
</dbReference>
<dbReference type="InterPro" id="IPR039373">
    <property type="entry name" value="Peptidase_M28B"/>
</dbReference>
<dbReference type="AlphaFoldDB" id="A0A8C2SST5"/>
<accession>A0A8C2SST5</accession>
<dbReference type="GO" id="GO:0140298">
    <property type="term" value="P:endocytic iron import into cell"/>
    <property type="evidence" value="ECO:0007669"/>
    <property type="project" value="TreeGrafter"/>
</dbReference>
<dbReference type="Ensembl" id="ENSCJPT00005003792.1">
    <property type="protein sequence ID" value="ENSCJPP00005002124.1"/>
    <property type="gene ID" value="ENSCJPG00005002286.1"/>
</dbReference>
<feature type="region of interest" description="Disordered" evidence="1">
    <location>
        <begin position="110"/>
        <end position="141"/>
    </location>
</feature>
<name>A0A8C2SST5_COTJA</name>
<reference evidence="2" key="1">
    <citation type="submission" date="2025-08" db="UniProtKB">
        <authorList>
            <consortium name="Ensembl"/>
        </authorList>
    </citation>
    <scope>IDENTIFICATION</scope>
</reference>